<dbReference type="InterPro" id="IPR018154">
    <property type="entry name" value="TLV/ENV_coat_polyprotein"/>
</dbReference>
<dbReference type="PANTHER" id="PTHR10424">
    <property type="entry name" value="VIRAL ENVELOPE PROTEIN"/>
    <property type="match status" value="1"/>
</dbReference>
<reference evidence="3" key="1">
    <citation type="submission" date="2023-07" db="EMBL/GenBank/DDBJ databases">
        <title>Bird 10,000 Genomes (B10K) Project - Family phase.</title>
        <authorList>
            <person name="Zhang G."/>
        </authorList>
    </citation>
    <scope>NUCLEOTIDE SEQUENCE [LARGE SCALE GENOMIC DNA]</scope>
</reference>
<protein>
    <submittedName>
        <fullName evidence="2">ERVV2 protein</fullName>
    </submittedName>
</protein>
<proteinExistence type="predicted"/>
<sequence>IFGDKAWRALPPRWFGVSELEKALVSISTVVERICNETSHAIIALEEEGSEIAKIVIQNKVALDMLLVSQGGECTVINTICCVFIDQSGRISTDLN</sequence>
<accession>A0A851TSB0</accession>
<evidence type="ECO:0000313" key="2">
    <source>
        <dbReference type="EMBL" id="NXD18591.1"/>
    </source>
</evidence>
<comment type="caution">
    <text evidence="2">The sequence shown here is derived from an EMBL/GenBank/DDBJ whole genome shotgun (WGS) entry which is preliminary data.</text>
</comment>
<feature type="non-terminal residue" evidence="2">
    <location>
        <position position="1"/>
    </location>
</feature>
<evidence type="ECO:0000313" key="3">
    <source>
        <dbReference type="Proteomes" id="UP000661971"/>
    </source>
</evidence>
<evidence type="ECO:0000256" key="1">
    <source>
        <dbReference type="ARBA" id="ARBA00023157"/>
    </source>
</evidence>
<dbReference type="Gene3D" id="1.10.287.210">
    <property type="match status" value="1"/>
</dbReference>
<dbReference type="AlphaFoldDB" id="A0A851TSB0"/>
<name>A0A851TSB0_9AVES</name>
<organism evidence="2 3">
    <name type="scientific">Nothocercus nigrocapillus</name>
    <dbReference type="NCBI Taxonomy" id="1977171"/>
    <lineage>
        <taxon>Eukaryota</taxon>
        <taxon>Metazoa</taxon>
        <taxon>Chordata</taxon>
        <taxon>Craniata</taxon>
        <taxon>Vertebrata</taxon>
        <taxon>Euteleostomi</taxon>
        <taxon>Archelosauria</taxon>
        <taxon>Archosauria</taxon>
        <taxon>Dinosauria</taxon>
        <taxon>Saurischia</taxon>
        <taxon>Theropoda</taxon>
        <taxon>Coelurosauria</taxon>
        <taxon>Aves</taxon>
        <taxon>Palaeognathae</taxon>
        <taxon>Tinamiformes</taxon>
        <taxon>Tinamidae</taxon>
        <taxon>Nothocercus</taxon>
    </lineage>
</organism>
<dbReference type="Proteomes" id="UP000661971">
    <property type="component" value="Unassembled WGS sequence"/>
</dbReference>
<dbReference type="PANTHER" id="PTHR10424:SF73">
    <property type="entry name" value="ENDOGENOUS RETROVIRUS GROUP FC1 ENV POLYPROTEIN-RELATED"/>
    <property type="match status" value="1"/>
</dbReference>
<feature type="non-terminal residue" evidence="2">
    <location>
        <position position="96"/>
    </location>
</feature>
<dbReference type="Pfam" id="PF00429">
    <property type="entry name" value="TLV_coat"/>
    <property type="match status" value="1"/>
</dbReference>
<dbReference type="EMBL" id="WBNA01001117">
    <property type="protein sequence ID" value="NXD18591.1"/>
    <property type="molecule type" value="Genomic_DNA"/>
</dbReference>
<dbReference type="SUPFAM" id="SSF58069">
    <property type="entry name" value="Virus ectodomain"/>
    <property type="match status" value="1"/>
</dbReference>
<keyword evidence="3" id="KW-1185">Reference proteome</keyword>
<gene>
    <name evidence="2" type="primary">Ervv2_1</name>
    <name evidence="2" type="ORF">NOTNIG_R14483</name>
</gene>
<keyword evidence="1" id="KW-1015">Disulfide bond</keyword>